<dbReference type="GO" id="GO:0016887">
    <property type="term" value="F:ATP hydrolysis activity"/>
    <property type="evidence" value="ECO:0007669"/>
    <property type="project" value="InterPro"/>
</dbReference>
<evidence type="ECO:0000313" key="6">
    <source>
        <dbReference type="EMBL" id="MBF4802843.1"/>
    </source>
</evidence>
<evidence type="ECO:0000256" key="4">
    <source>
        <dbReference type="ARBA" id="ARBA00022840"/>
    </source>
</evidence>
<keyword evidence="4 6" id="KW-0067">ATP-binding</keyword>
<dbReference type="InterPro" id="IPR027417">
    <property type="entry name" value="P-loop_NTPase"/>
</dbReference>
<dbReference type="PANTHER" id="PTHR42798">
    <property type="entry name" value="LIPOPROTEIN-RELEASING SYSTEM ATP-BINDING PROTEIN LOLD"/>
    <property type="match status" value="1"/>
</dbReference>
<dbReference type="InterPro" id="IPR003439">
    <property type="entry name" value="ABC_transporter-like_ATP-bd"/>
</dbReference>
<dbReference type="SUPFAM" id="SSF52540">
    <property type="entry name" value="P-loop containing nucleoside triphosphate hydrolases"/>
    <property type="match status" value="1"/>
</dbReference>
<dbReference type="PANTHER" id="PTHR42798:SF4">
    <property type="entry name" value="ABC TRANSPORTER DOMAIN-CONTAINING PROTEIN"/>
    <property type="match status" value="1"/>
</dbReference>
<evidence type="ECO:0000259" key="5">
    <source>
        <dbReference type="PROSITE" id="PS50893"/>
    </source>
</evidence>
<dbReference type="EMBL" id="JABZGU010000058">
    <property type="protein sequence ID" value="MBF4802843.1"/>
    <property type="molecule type" value="Genomic_DNA"/>
</dbReference>
<dbReference type="InterPro" id="IPR003593">
    <property type="entry name" value="AAA+_ATPase"/>
</dbReference>
<dbReference type="InterPro" id="IPR017871">
    <property type="entry name" value="ABC_transporter-like_CS"/>
</dbReference>
<reference evidence="6" key="1">
    <citation type="submission" date="2020-04" db="EMBL/GenBank/DDBJ databases">
        <title>Deep metagenomics examines the oral microbiome during advanced dental caries in children, revealing novel taxa and co-occurrences with host molecules.</title>
        <authorList>
            <person name="Baker J.L."/>
            <person name="Morton J.T."/>
            <person name="Dinis M."/>
            <person name="Alvarez R."/>
            <person name="Tran N.C."/>
            <person name="Knight R."/>
            <person name="Edlund A."/>
        </authorList>
    </citation>
    <scope>NUCLEOTIDE SEQUENCE</scope>
    <source>
        <strain evidence="6">JCVI_3_bin.11</strain>
    </source>
</reference>
<evidence type="ECO:0000256" key="1">
    <source>
        <dbReference type="ARBA" id="ARBA00005417"/>
    </source>
</evidence>
<dbReference type="Proteomes" id="UP000787322">
    <property type="component" value="Unassembled WGS sequence"/>
</dbReference>
<dbReference type="AlphaFoldDB" id="A0A9D5X8A9"/>
<keyword evidence="3" id="KW-0547">Nucleotide-binding</keyword>
<protein>
    <submittedName>
        <fullName evidence="6">ATP-binding cassette domain-containing protein</fullName>
    </submittedName>
</protein>
<dbReference type="CDD" id="cd03255">
    <property type="entry name" value="ABC_MJ0796_LolCDE_FtsE"/>
    <property type="match status" value="1"/>
</dbReference>
<dbReference type="GO" id="GO:0005524">
    <property type="term" value="F:ATP binding"/>
    <property type="evidence" value="ECO:0007669"/>
    <property type="project" value="UniProtKB-KW"/>
</dbReference>
<organism evidence="6 7">
    <name type="scientific">Lancefieldella parvula</name>
    <dbReference type="NCBI Taxonomy" id="1382"/>
    <lineage>
        <taxon>Bacteria</taxon>
        <taxon>Bacillati</taxon>
        <taxon>Actinomycetota</taxon>
        <taxon>Coriobacteriia</taxon>
        <taxon>Coriobacteriales</taxon>
        <taxon>Atopobiaceae</taxon>
        <taxon>Lancefieldella</taxon>
    </lineage>
</organism>
<feature type="domain" description="ABC transporter" evidence="5">
    <location>
        <begin position="5"/>
        <end position="217"/>
    </location>
</feature>
<keyword evidence="2" id="KW-0813">Transport</keyword>
<dbReference type="PROSITE" id="PS00211">
    <property type="entry name" value="ABC_TRANSPORTER_1"/>
    <property type="match status" value="1"/>
</dbReference>
<evidence type="ECO:0000256" key="2">
    <source>
        <dbReference type="ARBA" id="ARBA00022448"/>
    </source>
</evidence>
<dbReference type="InterPro" id="IPR017911">
    <property type="entry name" value="MacB-like_ATP-bd"/>
</dbReference>
<sequence length="217" mass="23895">MKTFLQVDALNKSFGSNTVLHNISFEIESGESVALVGPSGCGKSTLLNIIGLLETLDSGTINLEGRAYPSINSKKATLMRRTEINYLFQSFALINDWKVSKNLLLALQYTKLSKQEQERLIRAALENYGIGEKFDAVVNELSGGEKQRVAIARAMIKPGNLILADEPTGSLDKAMATIVIDSLLDSVHANHKTLLMVTHDMGIAQRCDRIIELPRHQ</sequence>
<evidence type="ECO:0000256" key="3">
    <source>
        <dbReference type="ARBA" id="ARBA00022741"/>
    </source>
</evidence>
<dbReference type="Gene3D" id="3.40.50.300">
    <property type="entry name" value="P-loop containing nucleotide triphosphate hydrolases"/>
    <property type="match status" value="1"/>
</dbReference>
<evidence type="ECO:0000313" key="7">
    <source>
        <dbReference type="Proteomes" id="UP000787322"/>
    </source>
</evidence>
<gene>
    <name evidence="6" type="ORF">HXK24_03335</name>
</gene>
<name>A0A9D5X8A9_9ACTN</name>
<dbReference type="Pfam" id="PF00005">
    <property type="entry name" value="ABC_tran"/>
    <property type="match status" value="1"/>
</dbReference>
<dbReference type="SMART" id="SM00382">
    <property type="entry name" value="AAA"/>
    <property type="match status" value="1"/>
</dbReference>
<accession>A0A9D5X8A9</accession>
<dbReference type="PROSITE" id="PS50893">
    <property type="entry name" value="ABC_TRANSPORTER_2"/>
    <property type="match status" value="1"/>
</dbReference>
<comment type="similarity">
    <text evidence="1">Belongs to the ABC transporter superfamily.</text>
</comment>
<proteinExistence type="inferred from homology"/>
<comment type="caution">
    <text evidence="6">The sequence shown here is derived from an EMBL/GenBank/DDBJ whole genome shotgun (WGS) entry which is preliminary data.</text>
</comment>